<organism evidence="2 3">
    <name type="scientific">Gloeobacter kilaueensis (strain ATCC BAA-2537 / CCAP 1431/1 / ULC 316 / JS1)</name>
    <dbReference type="NCBI Taxonomy" id="1183438"/>
    <lineage>
        <taxon>Bacteria</taxon>
        <taxon>Bacillati</taxon>
        <taxon>Cyanobacteriota</taxon>
        <taxon>Cyanophyceae</taxon>
        <taxon>Gloeobacterales</taxon>
        <taxon>Gloeobacteraceae</taxon>
        <taxon>Gloeobacter</taxon>
    </lineage>
</organism>
<sequence>MSFKKIERTKELGRRRHRKHKLAKLRARYLAAKSEAERKDLFNRAARVSPRLSIEEFANPSTAVVS</sequence>
<feature type="region of interest" description="Disordered" evidence="1">
    <location>
        <begin position="1"/>
        <end position="20"/>
    </location>
</feature>
<evidence type="ECO:0000313" key="3">
    <source>
        <dbReference type="Proteomes" id="UP000017396"/>
    </source>
</evidence>
<dbReference type="KEGG" id="glj:GKIL_1891"/>
<dbReference type="HOGENOM" id="CLU_2825029_0_0_3"/>
<dbReference type="EMBL" id="CP003587">
    <property type="protein sequence ID" value="AGY58137.1"/>
    <property type="molecule type" value="Genomic_DNA"/>
</dbReference>
<keyword evidence="3" id="KW-1185">Reference proteome</keyword>
<dbReference type="RefSeq" id="WP_023173262.1">
    <property type="nucleotide sequence ID" value="NC_022600.1"/>
</dbReference>
<feature type="compositionally biased region" description="Basic and acidic residues" evidence="1">
    <location>
        <begin position="1"/>
        <end position="12"/>
    </location>
</feature>
<dbReference type="InterPro" id="IPR046479">
    <property type="entry name" value="DUF6800"/>
</dbReference>
<reference evidence="2 3" key="1">
    <citation type="journal article" date="2013" name="PLoS ONE">
        <title>Cultivation and Complete Genome Sequencing of Gloeobacter kilaueensis sp. nov., from a Lava Cave in Kilauea Caldera, Hawai'i.</title>
        <authorList>
            <person name="Saw J.H."/>
            <person name="Schatz M."/>
            <person name="Brown M.V."/>
            <person name="Kunkel D.D."/>
            <person name="Foster J.S."/>
            <person name="Shick H."/>
            <person name="Christensen S."/>
            <person name="Hou S."/>
            <person name="Wan X."/>
            <person name="Donachie S.P."/>
        </authorList>
    </citation>
    <scope>NUCLEOTIDE SEQUENCE [LARGE SCALE GENOMIC DNA]</scope>
    <source>
        <strain evidence="3">JS</strain>
    </source>
</reference>
<dbReference type="Proteomes" id="UP000017396">
    <property type="component" value="Chromosome"/>
</dbReference>
<protein>
    <submittedName>
        <fullName evidence="2">Uncharacterized protein</fullName>
    </submittedName>
</protein>
<evidence type="ECO:0000256" key="1">
    <source>
        <dbReference type="SAM" id="MobiDB-lite"/>
    </source>
</evidence>
<dbReference type="Pfam" id="PF20607">
    <property type="entry name" value="DUF6800"/>
    <property type="match status" value="1"/>
</dbReference>
<proteinExistence type="predicted"/>
<evidence type="ECO:0000313" key="2">
    <source>
        <dbReference type="EMBL" id="AGY58137.1"/>
    </source>
</evidence>
<dbReference type="AlphaFoldDB" id="U5QGN6"/>
<name>U5QGN6_GLOK1</name>
<accession>U5QGN6</accession>
<dbReference type="STRING" id="1183438.GKIL_1891"/>
<gene>
    <name evidence="2" type="ORF">GKIL_1891</name>
</gene>